<dbReference type="InterPro" id="IPR006016">
    <property type="entry name" value="UspA"/>
</dbReference>
<evidence type="ECO:0000256" key="2">
    <source>
        <dbReference type="ARBA" id="ARBA00008791"/>
    </source>
</evidence>
<dbReference type="KEGG" id="mff:MFFC18_02630"/>
<comment type="similarity">
    <text evidence="2">Belongs to the universal stress protein A family.</text>
</comment>
<evidence type="ECO:0000256" key="4">
    <source>
        <dbReference type="ARBA" id="ARBA00037131"/>
    </source>
</evidence>
<keyword evidence="7" id="KW-1185">Reference proteome</keyword>
<dbReference type="Gene3D" id="3.40.50.12370">
    <property type="match status" value="1"/>
</dbReference>
<dbReference type="GO" id="GO:0005737">
    <property type="term" value="C:cytoplasm"/>
    <property type="evidence" value="ECO:0007669"/>
    <property type="project" value="UniProtKB-SubCell"/>
</dbReference>
<feature type="domain" description="UspA" evidence="5">
    <location>
        <begin position="6"/>
        <end position="144"/>
    </location>
</feature>
<dbReference type="PANTHER" id="PTHR47892">
    <property type="entry name" value="UNIVERSAL STRESS PROTEIN E"/>
    <property type="match status" value="1"/>
</dbReference>
<accession>A0A5B9P5G9</accession>
<organism evidence="6 7">
    <name type="scientific">Mariniblastus fucicola</name>
    <dbReference type="NCBI Taxonomy" id="980251"/>
    <lineage>
        <taxon>Bacteria</taxon>
        <taxon>Pseudomonadati</taxon>
        <taxon>Planctomycetota</taxon>
        <taxon>Planctomycetia</taxon>
        <taxon>Pirellulales</taxon>
        <taxon>Pirellulaceae</taxon>
        <taxon>Mariniblastus</taxon>
    </lineage>
</organism>
<dbReference type="CDD" id="cd00293">
    <property type="entry name" value="USP-like"/>
    <property type="match status" value="1"/>
</dbReference>
<evidence type="ECO:0000256" key="3">
    <source>
        <dbReference type="ARBA" id="ARBA00022490"/>
    </source>
</evidence>
<gene>
    <name evidence="6" type="primary">uspE_2</name>
    <name evidence="6" type="ORF">MFFC18_02630</name>
</gene>
<dbReference type="PANTHER" id="PTHR47892:SF1">
    <property type="entry name" value="UNIVERSAL STRESS PROTEIN E"/>
    <property type="match status" value="1"/>
</dbReference>
<proteinExistence type="inferred from homology"/>
<sequence>MAADSYKHILVVTDGLRTSDGVHETALNLAREHGATVTLASSVQEPGVISKLLSPNSKGVFEMVIADKQQRLDTCARQFAAAGIEAKSRVLIGKSSAAIVKEAVESEADLVIRYRKGTMSKSSGSFGSTAKSLMRYCPVPVLFVGDQPVNNPKVLACVDVQHGENENSSILQNAAALGREAERLEAMYCWEFYHADMIEKQMEAKAFRDIVDLSRTVHEKEFQRFKGSHDLSGFAKLRIEEGAVEVVIPKVCESDKIDVVVMCSATLNHPLKRYFGSTIESVVERIPCSLLVVKPAGFVSPLVKPVSTTTAE</sequence>
<reference evidence="6 7" key="1">
    <citation type="submission" date="2019-08" db="EMBL/GenBank/DDBJ databases">
        <title>Deep-cultivation of Planctomycetes and their phenomic and genomic characterization uncovers novel biology.</title>
        <authorList>
            <person name="Wiegand S."/>
            <person name="Jogler M."/>
            <person name="Boedeker C."/>
            <person name="Pinto D."/>
            <person name="Vollmers J."/>
            <person name="Rivas-Marin E."/>
            <person name="Kohn T."/>
            <person name="Peeters S.H."/>
            <person name="Heuer A."/>
            <person name="Rast P."/>
            <person name="Oberbeckmann S."/>
            <person name="Bunk B."/>
            <person name="Jeske O."/>
            <person name="Meyerdierks A."/>
            <person name="Storesund J.E."/>
            <person name="Kallscheuer N."/>
            <person name="Luecker S."/>
            <person name="Lage O.M."/>
            <person name="Pohl T."/>
            <person name="Merkel B.J."/>
            <person name="Hornburger P."/>
            <person name="Mueller R.-W."/>
            <person name="Bruemmer F."/>
            <person name="Labrenz M."/>
            <person name="Spormann A.M."/>
            <person name="Op den Camp H."/>
            <person name="Overmann J."/>
            <person name="Amann R."/>
            <person name="Jetten M.S.M."/>
            <person name="Mascher T."/>
            <person name="Medema M.H."/>
            <person name="Devos D.P."/>
            <person name="Kaster A.-K."/>
            <person name="Ovreas L."/>
            <person name="Rohde M."/>
            <person name="Galperin M.Y."/>
            <person name="Jogler C."/>
        </authorList>
    </citation>
    <scope>NUCLEOTIDE SEQUENCE [LARGE SCALE GENOMIC DNA]</scope>
    <source>
        <strain evidence="6 7">FC18</strain>
    </source>
</reference>
<dbReference type="RefSeq" id="WP_075082565.1">
    <property type="nucleotide sequence ID" value="NZ_CP042912.1"/>
</dbReference>
<dbReference type="InterPro" id="IPR006015">
    <property type="entry name" value="Universal_stress_UspA"/>
</dbReference>
<evidence type="ECO:0000313" key="7">
    <source>
        <dbReference type="Proteomes" id="UP000322214"/>
    </source>
</evidence>
<dbReference type="AlphaFoldDB" id="A0A5B9P5G9"/>
<dbReference type="Pfam" id="PF00582">
    <property type="entry name" value="Usp"/>
    <property type="match status" value="2"/>
</dbReference>
<dbReference type="STRING" id="980251.GCA_001642875_04567"/>
<name>A0A5B9P5G9_9BACT</name>
<comment type="function">
    <text evidence="4">Required for resistance to DNA-damaging agents.</text>
</comment>
<evidence type="ECO:0000313" key="6">
    <source>
        <dbReference type="EMBL" id="QEG20415.1"/>
    </source>
</evidence>
<evidence type="ECO:0000259" key="5">
    <source>
        <dbReference type="Pfam" id="PF00582"/>
    </source>
</evidence>
<comment type="subcellular location">
    <subcellularLocation>
        <location evidence="1">Cytoplasm</location>
    </subcellularLocation>
</comment>
<dbReference type="OrthoDB" id="239260at2"/>
<keyword evidence="3" id="KW-0963">Cytoplasm</keyword>
<dbReference type="SUPFAM" id="SSF52402">
    <property type="entry name" value="Adenine nucleotide alpha hydrolases-like"/>
    <property type="match status" value="2"/>
</dbReference>
<protein>
    <submittedName>
        <fullName evidence="6">Universal stress protein E</fullName>
    </submittedName>
</protein>
<feature type="domain" description="UspA" evidence="5">
    <location>
        <begin position="153"/>
        <end position="294"/>
    </location>
</feature>
<dbReference type="Proteomes" id="UP000322214">
    <property type="component" value="Chromosome"/>
</dbReference>
<evidence type="ECO:0000256" key="1">
    <source>
        <dbReference type="ARBA" id="ARBA00004496"/>
    </source>
</evidence>
<dbReference type="PRINTS" id="PR01438">
    <property type="entry name" value="UNVRSLSTRESS"/>
</dbReference>
<dbReference type="EMBL" id="CP042912">
    <property type="protein sequence ID" value="QEG20415.1"/>
    <property type="molecule type" value="Genomic_DNA"/>
</dbReference>